<evidence type="ECO:0000313" key="1">
    <source>
        <dbReference type="EMBL" id="CAG8614711.1"/>
    </source>
</evidence>
<proteinExistence type="predicted"/>
<keyword evidence="2" id="KW-1185">Reference proteome</keyword>
<evidence type="ECO:0000313" key="2">
    <source>
        <dbReference type="Proteomes" id="UP000789366"/>
    </source>
</evidence>
<gene>
    <name evidence="1" type="ORF">SPELUC_LOCUS7633</name>
</gene>
<feature type="non-terminal residue" evidence="1">
    <location>
        <position position="71"/>
    </location>
</feature>
<dbReference type="EMBL" id="CAJVPW010010381">
    <property type="protein sequence ID" value="CAG8614711.1"/>
    <property type="molecule type" value="Genomic_DNA"/>
</dbReference>
<comment type="caution">
    <text evidence="1">The sequence shown here is derived from an EMBL/GenBank/DDBJ whole genome shotgun (WGS) entry which is preliminary data.</text>
</comment>
<accession>A0ACA9MV79</accession>
<dbReference type="Proteomes" id="UP000789366">
    <property type="component" value="Unassembled WGS sequence"/>
</dbReference>
<name>A0ACA9MV79_9GLOM</name>
<reference evidence="1" key="1">
    <citation type="submission" date="2021-06" db="EMBL/GenBank/DDBJ databases">
        <authorList>
            <person name="Kallberg Y."/>
            <person name="Tangrot J."/>
            <person name="Rosling A."/>
        </authorList>
    </citation>
    <scope>NUCLEOTIDE SEQUENCE</scope>
    <source>
        <strain evidence="1">28 12/20/2015</strain>
    </source>
</reference>
<sequence>MSYTQLDIQLYKNLASTLDLLFSNKRLASAIPQNLFEQLLSELTCHLSDSNLQKQEAGQRLLKSLRSFINK</sequence>
<organism evidence="1 2">
    <name type="scientific">Cetraspora pellucida</name>
    <dbReference type="NCBI Taxonomy" id="1433469"/>
    <lineage>
        <taxon>Eukaryota</taxon>
        <taxon>Fungi</taxon>
        <taxon>Fungi incertae sedis</taxon>
        <taxon>Mucoromycota</taxon>
        <taxon>Glomeromycotina</taxon>
        <taxon>Glomeromycetes</taxon>
        <taxon>Diversisporales</taxon>
        <taxon>Gigasporaceae</taxon>
        <taxon>Cetraspora</taxon>
    </lineage>
</organism>
<protein>
    <submittedName>
        <fullName evidence="1">13070_t:CDS:1</fullName>
    </submittedName>
</protein>